<protein>
    <recommendedName>
        <fullName evidence="6">Peptide deformylase</fullName>
        <shortName evidence="6">PDF</shortName>
        <ecNumber evidence="6">3.5.1.88</ecNumber>
    </recommendedName>
    <alternativeName>
        <fullName evidence="6">Polypeptide deformylase</fullName>
    </alternativeName>
</protein>
<keyword evidence="3 6" id="KW-0378">Hydrolase</keyword>
<reference evidence="7 8" key="1">
    <citation type="submission" date="2017-03" db="EMBL/GenBank/DDBJ databases">
        <authorList>
            <person name="Afonso C.L."/>
            <person name="Miller P.J."/>
            <person name="Scott M.A."/>
            <person name="Spackman E."/>
            <person name="Goraichik I."/>
            <person name="Dimitrov K.M."/>
            <person name="Suarez D.L."/>
            <person name="Swayne D.E."/>
        </authorList>
    </citation>
    <scope>NUCLEOTIDE SEQUENCE [LARGE SCALE GENOMIC DNA]</scope>
    <source>
        <strain evidence="7 8">CECT 7691</strain>
    </source>
</reference>
<dbReference type="PIRSF" id="PIRSF004749">
    <property type="entry name" value="Pep_def"/>
    <property type="match status" value="1"/>
</dbReference>
<dbReference type="FunFam" id="3.90.45.10:FF:000003">
    <property type="entry name" value="Peptide deformylase"/>
    <property type="match status" value="1"/>
</dbReference>
<dbReference type="EC" id="3.5.1.88" evidence="6"/>
<comment type="cofactor">
    <cofactor evidence="6">
        <name>Fe(2+)</name>
        <dbReference type="ChEBI" id="CHEBI:29033"/>
    </cofactor>
    <text evidence="6">Binds 1 Fe(2+) ion.</text>
</comment>
<dbReference type="Pfam" id="PF01327">
    <property type="entry name" value="Pep_deformylase"/>
    <property type="match status" value="1"/>
</dbReference>
<dbReference type="PANTHER" id="PTHR10458">
    <property type="entry name" value="PEPTIDE DEFORMYLASE"/>
    <property type="match status" value="1"/>
</dbReference>
<dbReference type="InterPro" id="IPR023635">
    <property type="entry name" value="Peptide_deformylase"/>
</dbReference>
<keyword evidence="5 6" id="KW-0408">Iron</keyword>
<proteinExistence type="inferred from homology"/>
<dbReference type="GO" id="GO:0042586">
    <property type="term" value="F:peptide deformylase activity"/>
    <property type="evidence" value="ECO:0007669"/>
    <property type="project" value="UniProtKB-UniRule"/>
</dbReference>
<dbReference type="SUPFAM" id="SSF56420">
    <property type="entry name" value="Peptide deformylase"/>
    <property type="match status" value="1"/>
</dbReference>
<dbReference type="InterPro" id="IPR036821">
    <property type="entry name" value="Peptide_deformylase_sf"/>
</dbReference>
<evidence type="ECO:0000256" key="6">
    <source>
        <dbReference type="HAMAP-Rule" id="MF_00163"/>
    </source>
</evidence>
<keyword evidence="2 6" id="KW-0479">Metal-binding</keyword>
<evidence type="ECO:0000256" key="3">
    <source>
        <dbReference type="ARBA" id="ARBA00022801"/>
    </source>
</evidence>
<dbReference type="GO" id="GO:0006412">
    <property type="term" value="P:translation"/>
    <property type="evidence" value="ECO:0007669"/>
    <property type="project" value="UniProtKB-UniRule"/>
</dbReference>
<dbReference type="Gene3D" id="3.90.45.10">
    <property type="entry name" value="Peptide deformylase"/>
    <property type="match status" value="1"/>
</dbReference>
<dbReference type="InParanoid" id="A0A1Y5SB74"/>
<dbReference type="GO" id="GO:0046872">
    <property type="term" value="F:metal ion binding"/>
    <property type="evidence" value="ECO:0007669"/>
    <property type="project" value="UniProtKB-KW"/>
</dbReference>
<sequence>MLFAGLYHRFYRRHSKAMAILKIARMGHPVLARPAPPVADPGDPEIARLIVDMIETLEDAGGVGLAATQVHVPTRLVMFFVPAARAAAEDGAAEGEGGVPFTVLINPEIEPLGETMVAGWEGCLSVPGLRGLVPRHDHIRYRGLAPDGSLIEREARGFHARVVQHECDHLDGVLYPQRMTDLSRLVFESEFRHQTAAAPDGDGADDEEVA</sequence>
<organism evidence="7 8">
    <name type="scientific">Oceanibacterium hippocampi</name>
    <dbReference type="NCBI Taxonomy" id="745714"/>
    <lineage>
        <taxon>Bacteria</taxon>
        <taxon>Pseudomonadati</taxon>
        <taxon>Pseudomonadota</taxon>
        <taxon>Alphaproteobacteria</taxon>
        <taxon>Sneathiellales</taxon>
        <taxon>Sneathiellaceae</taxon>
        <taxon>Oceanibacterium</taxon>
    </lineage>
</organism>
<evidence type="ECO:0000256" key="2">
    <source>
        <dbReference type="ARBA" id="ARBA00022723"/>
    </source>
</evidence>
<gene>
    <name evidence="7" type="primary">def_2</name>
    <name evidence="6" type="synonym">def</name>
    <name evidence="7" type="ORF">OCH7691_01423</name>
</gene>
<dbReference type="HAMAP" id="MF_00163">
    <property type="entry name" value="Pep_deformylase"/>
    <property type="match status" value="1"/>
</dbReference>
<name>A0A1Y5SB74_9PROT</name>
<feature type="binding site" evidence="6">
    <location>
        <position position="123"/>
    </location>
    <ligand>
        <name>Fe cation</name>
        <dbReference type="ChEBI" id="CHEBI:24875"/>
    </ligand>
</feature>
<accession>A0A1Y5SB74</accession>
<evidence type="ECO:0000256" key="5">
    <source>
        <dbReference type="ARBA" id="ARBA00023004"/>
    </source>
</evidence>
<dbReference type="AlphaFoldDB" id="A0A1Y5SB74"/>
<feature type="active site" evidence="6">
    <location>
        <position position="166"/>
    </location>
</feature>
<evidence type="ECO:0000313" key="7">
    <source>
        <dbReference type="EMBL" id="SLN35601.1"/>
    </source>
</evidence>
<keyword evidence="4 6" id="KW-0648">Protein biosynthesis</keyword>
<dbReference type="EMBL" id="FWFR01000001">
    <property type="protein sequence ID" value="SLN35601.1"/>
    <property type="molecule type" value="Genomic_DNA"/>
</dbReference>
<dbReference type="PRINTS" id="PR01576">
    <property type="entry name" value="PDEFORMYLASE"/>
</dbReference>
<keyword evidence="8" id="KW-1185">Reference proteome</keyword>
<comment type="similarity">
    <text evidence="1 6">Belongs to the polypeptide deformylase family.</text>
</comment>
<comment type="function">
    <text evidence="6">Removes the formyl group from the N-terminal Met of newly synthesized proteins. Requires at least a dipeptide for an efficient rate of reaction. N-terminal L-methionine is a prerequisite for activity but the enzyme has broad specificity at other positions.</text>
</comment>
<evidence type="ECO:0000313" key="8">
    <source>
        <dbReference type="Proteomes" id="UP000193200"/>
    </source>
</evidence>
<dbReference type="PANTHER" id="PTHR10458:SF20">
    <property type="entry name" value="PEPTIDE DEFORMYLASE 1"/>
    <property type="match status" value="1"/>
</dbReference>
<dbReference type="NCBIfam" id="TIGR00079">
    <property type="entry name" value="pept_deformyl"/>
    <property type="match status" value="1"/>
</dbReference>
<comment type="catalytic activity">
    <reaction evidence="6">
        <text>N-terminal N-formyl-L-methionyl-[peptide] + H2O = N-terminal L-methionyl-[peptide] + formate</text>
        <dbReference type="Rhea" id="RHEA:24420"/>
        <dbReference type="Rhea" id="RHEA-COMP:10639"/>
        <dbReference type="Rhea" id="RHEA-COMP:10640"/>
        <dbReference type="ChEBI" id="CHEBI:15377"/>
        <dbReference type="ChEBI" id="CHEBI:15740"/>
        <dbReference type="ChEBI" id="CHEBI:49298"/>
        <dbReference type="ChEBI" id="CHEBI:64731"/>
        <dbReference type="EC" id="3.5.1.88"/>
    </reaction>
</comment>
<feature type="binding site" evidence="6">
    <location>
        <position position="165"/>
    </location>
    <ligand>
        <name>Fe cation</name>
        <dbReference type="ChEBI" id="CHEBI:24875"/>
    </ligand>
</feature>
<dbReference type="Proteomes" id="UP000193200">
    <property type="component" value="Unassembled WGS sequence"/>
</dbReference>
<evidence type="ECO:0000256" key="1">
    <source>
        <dbReference type="ARBA" id="ARBA00010759"/>
    </source>
</evidence>
<dbReference type="CDD" id="cd00487">
    <property type="entry name" value="Pep_deformylase"/>
    <property type="match status" value="1"/>
</dbReference>
<dbReference type="NCBIfam" id="NF001159">
    <property type="entry name" value="PRK00150.1-3"/>
    <property type="match status" value="1"/>
</dbReference>
<feature type="binding site" evidence="6">
    <location>
        <position position="169"/>
    </location>
    <ligand>
        <name>Fe cation</name>
        <dbReference type="ChEBI" id="CHEBI:24875"/>
    </ligand>
</feature>
<evidence type="ECO:0000256" key="4">
    <source>
        <dbReference type="ARBA" id="ARBA00022917"/>
    </source>
</evidence>